<evidence type="ECO:0000313" key="2">
    <source>
        <dbReference type="EMBL" id="WTW59779.1"/>
    </source>
</evidence>
<proteinExistence type="predicted"/>
<feature type="signal peptide" evidence="1">
    <location>
        <begin position="1"/>
        <end position="25"/>
    </location>
</feature>
<dbReference type="AlphaFoldDB" id="A0AAU2UXG4"/>
<dbReference type="Gene3D" id="2.60.40.2880">
    <property type="entry name" value="MmpS1-5, C-terminal soluble domain"/>
    <property type="match status" value="1"/>
</dbReference>
<evidence type="ECO:0008006" key="3">
    <source>
        <dbReference type="Google" id="ProtNLM"/>
    </source>
</evidence>
<protein>
    <recommendedName>
        <fullName evidence="3">MmpS family membrane protein</fullName>
    </recommendedName>
</protein>
<sequence>MRKTMKKAFLATAASLLAVLVTGCAGETAKSEFEKLDAKEFEVVYEVTGSGVKTVMYEEGSKGEISSESVDDPKLPWKKNLTMNGIATAPNVSLILGEKGGQADCVITINGKEAKRATAKGEFGTASCVAVSPAGTTA</sequence>
<keyword evidence="1" id="KW-0732">Signal</keyword>
<accession>A0AAU2UXG4</accession>
<dbReference type="EMBL" id="CP108318">
    <property type="protein sequence ID" value="WTW59779.1"/>
    <property type="molecule type" value="Genomic_DNA"/>
</dbReference>
<dbReference type="InterPro" id="IPR038468">
    <property type="entry name" value="MmpS_C"/>
</dbReference>
<name>A0AAU2UXG4_9ACTN</name>
<evidence type="ECO:0000256" key="1">
    <source>
        <dbReference type="SAM" id="SignalP"/>
    </source>
</evidence>
<gene>
    <name evidence="2" type="ORF">OG549_03455</name>
</gene>
<feature type="chain" id="PRO_5043446484" description="MmpS family membrane protein" evidence="1">
    <location>
        <begin position="26"/>
        <end position="138"/>
    </location>
</feature>
<reference evidence="2" key="1">
    <citation type="submission" date="2022-10" db="EMBL/GenBank/DDBJ databases">
        <title>The complete genomes of actinobacterial strains from the NBC collection.</title>
        <authorList>
            <person name="Joergensen T.S."/>
            <person name="Alvarez Arevalo M."/>
            <person name="Sterndorff E.B."/>
            <person name="Faurdal D."/>
            <person name="Vuksanovic O."/>
            <person name="Mourched A.-S."/>
            <person name="Charusanti P."/>
            <person name="Shaw S."/>
            <person name="Blin K."/>
            <person name="Weber T."/>
        </authorList>
    </citation>
    <scope>NUCLEOTIDE SEQUENCE</scope>
    <source>
        <strain evidence="2">NBC_00003</strain>
    </source>
</reference>
<organism evidence="2">
    <name type="scientific">Streptomyces sp. NBC_00003</name>
    <dbReference type="NCBI Taxonomy" id="2903608"/>
    <lineage>
        <taxon>Bacteria</taxon>
        <taxon>Bacillati</taxon>
        <taxon>Actinomycetota</taxon>
        <taxon>Actinomycetes</taxon>
        <taxon>Kitasatosporales</taxon>
        <taxon>Streptomycetaceae</taxon>
        <taxon>Streptomyces</taxon>
    </lineage>
</organism>
<dbReference type="PROSITE" id="PS51257">
    <property type="entry name" value="PROKAR_LIPOPROTEIN"/>
    <property type="match status" value="1"/>
</dbReference>